<name>A0ABV9D997_9MICO</name>
<keyword evidence="1" id="KW-0472">Membrane</keyword>
<feature type="transmembrane region" description="Helical" evidence="1">
    <location>
        <begin position="193"/>
        <end position="215"/>
    </location>
</feature>
<organism evidence="2 3">
    <name type="scientific">Georgenia faecalis</name>
    <dbReference type="NCBI Taxonomy" id="2483799"/>
    <lineage>
        <taxon>Bacteria</taxon>
        <taxon>Bacillati</taxon>
        <taxon>Actinomycetota</taxon>
        <taxon>Actinomycetes</taxon>
        <taxon>Micrococcales</taxon>
        <taxon>Bogoriellaceae</taxon>
        <taxon>Georgenia</taxon>
    </lineage>
</organism>
<sequence>MTVSAQATVTHAAPSRSRPARGFVVGAVAAVVGLLPWLVSGMRLPLQNLWATEGIPDQMPLVLLPFSQYQVTTIPALIVTGAALAGIAVRAGRLSLAAALAGVLVVQGAAVVQTALAVDAGLEDRTESTLYLAGLVAVAVASVLVGVVVLLLVARAPRAGALLGLGVAALLLQSWLGALVVPSGTVPGDNAMTLLGALRWVAPVLIGAAVAWAGVRTPGRAVAACAVLLGLWLVPALLTAVSSAVGSRVLARDLPGMLEYGVQVFRAAVTMPDLVVPPLVVAVAVAAVGLAARGLLSRTRGRAGAPR</sequence>
<protein>
    <recommendedName>
        <fullName evidence="4">DUF998 domain-containing protein</fullName>
    </recommendedName>
</protein>
<feature type="transmembrane region" description="Helical" evidence="1">
    <location>
        <begin position="161"/>
        <end position="181"/>
    </location>
</feature>
<reference evidence="3" key="1">
    <citation type="journal article" date="2019" name="Int. J. Syst. Evol. Microbiol.">
        <title>The Global Catalogue of Microorganisms (GCM) 10K type strain sequencing project: providing services to taxonomists for standard genome sequencing and annotation.</title>
        <authorList>
            <consortium name="The Broad Institute Genomics Platform"/>
            <consortium name="The Broad Institute Genome Sequencing Center for Infectious Disease"/>
            <person name="Wu L."/>
            <person name="Ma J."/>
        </authorList>
    </citation>
    <scope>NUCLEOTIDE SEQUENCE [LARGE SCALE GENOMIC DNA]</scope>
    <source>
        <strain evidence="3">JCM 3369</strain>
    </source>
</reference>
<dbReference type="Proteomes" id="UP001595955">
    <property type="component" value="Unassembled WGS sequence"/>
</dbReference>
<keyword evidence="3" id="KW-1185">Reference proteome</keyword>
<evidence type="ECO:0000256" key="1">
    <source>
        <dbReference type="SAM" id="Phobius"/>
    </source>
</evidence>
<evidence type="ECO:0000313" key="2">
    <source>
        <dbReference type="EMBL" id="MFC4555329.1"/>
    </source>
</evidence>
<keyword evidence="1" id="KW-0812">Transmembrane</keyword>
<feature type="transmembrane region" description="Helical" evidence="1">
    <location>
        <begin position="96"/>
        <end position="118"/>
    </location>
</feature>
<dbReference type="RefSeq" id="WP_164471366.1">
    <property type="nucleotide sequence ID" value="NZ_CP033325.1"/>
</dbReference>
<accession>A0ABV9D997</accession>
<evidence type="ECO:0008006" key="4">
    <source>
        <dbReference type="Google" id="ProtNLM"/>
    </source>
</evidence>
<gene>
    <name evidence="2" type="ORF">ACFO3F_08720</name>
</gene>
<feature type="transmembrane region" description="Helical" evidence="1">
    <location>
        <begin position="69"/>
        <end position="89"/>
    </location>
</feature>
<feature type="transmembrane region" description="Helical" evidence="1">
    <location>
        <begin position="130"/>
        <end position="154"/>
    </location>
</feature>
<feature type="transmembrane region" description="Helical" evidence="1">
    <location>
        <begin position="222"/>
        <end position="245"/>
    </location>
</feature>
<keyword evidence="1" id="KW-1133">Transmembrane helix</keyword>
<dbReference type="EMBL" id="JBHSGF010000005">
    <property type="protein sequence ID" value="MFC4555329.1"/>
    <property type="molecule type" value="Genomic_DNA"/>
</dbReference>
<evidence type="ECO:0000313" key="3">
    <source>
        <dbReference type="Proteomes" id="UP001595955"/>
    </source>
</evidence>
<comment type="caution">
    <text evidence="2">The sequence shown here is derived from an EMBL/GenBank/DDBJ whole genome shotgun (WGS) entry which is preliminary data.</text>
</comment>
<proteinExistence type="predicted"/>
<feature type="transmembrane region" description="Helical" evidence="1">
    <location>
        <begin position="275"/>
        <end position="296"/>
    </location>
</feature>
<feature type="transmembrane region" description="Helical" evidence="1">
    <location>
        <begin position="20"/>
        <end position="39"/>
    </location>
</feature>